<organism evidence="2 3">
    <name type="scientific">Tolypocladium paradoxum</name>
    <dbReference type="NCBI Taxonomy" id="94208"/>
    <lineage>
        <taxon>Eukaryota</taxon>
        <taxon>Fungi</taxon>
        <taxon>Dikarya</taxon>
        <taxon>Ascomycota</taxon>
        <taxon>Pezizomycotina</taxon>
        <taxon>Sordariomycetes</taxon>
        <taxon>Hypocreomycetidae</taxon>
        <taxon>Hypocreales</taxon>
        <taxon>Ophiocordycipitaceae</taxon>
        <taxon>Tolypocladium</taxon>
    </lineage>
</organism>
<dbReference type="EMBL" id="PKSG01000430">
    <property type="protein sequence ID" value="POR35617.1"/>
    <property type="molecule type" value="Genomic_DNA"/>
</dbReference>
<accession>A0A2S4KZM9</accession>
<evidence type="ECO:0000313" key="2">
    <source>
        <dbReference type="EMBL" id="POR35617.1"/>
    </source>
</evidence>
<dbReference type="SUPFAM" id="SSF57184">
    <property type="entry name" value="Growth factor receptor domain"/>
    <property type="match status" value="1"/>
</dbReference>
<dbReference type="InterPro" id="IPR009030">
    <property type="entry name" value="Growth_fac_rcpt_cys_sf"/>
</dbReference>
<sequence>MPGRFHGQQRQCNLHKKPSSPDDKTLSSETSSCTIREKPSCPTRTTLVGQVGALSCPPSFKLDNNRCVHHESPTCPDGSHRDGDACVTSEIRNVRGVQSFMATTVFPLVAPPVRKVHRCSLASVSLMASRFVKGSLRGTGRRACPMASLAASEHGVRDVDDCVTGNKPICDDASAFDGVRCVSKEVTPACPEGSVLSRDGDCLTRFTPSCPPAANFRNGVCVVGSAKRSQGYVVGDAGCESTDGPQCPDNFMLVNGACVAVDGEQCPRGYIPNGRPVHFKKRAPVRPKFAFNGTACVSDSPICPPGTFLDGHNCMSHVDPQCQRGFTFNGNRCVAVNGPLCPPGAKYDVASQDCISEIHFVAPTARFWMAAVVHWPGVVVSKGIRCGLPAMACNETSDGRGHHTPTGDAPDRSRDWGSRGSDQKGDSPDTSRNWDTRPGASNPMRAFAPDVPPDAPAGTASLRLHRKPRQLQLCTEYFARSPRLARFPDFPGRAESVDNAPDRSGSWGPRGSDQRLEMPAPQGSDTKDNASGPSRDWHTRGSAPKEGVTVRSRDWNARGSDPTKEASDPVGIASGRSGNWAARETDKEPAKIPGAGKKTPGGPEGAGGSRDWSPRT</sequence>
<dbReference type="Proteomes" id="UP000237481">
    <property type="component" value="Unassembled WGS sequence"/>
</dbReference>
<dbReference type="STRING" id="94208.A0A2S4KZM9"/>
<keyword evidence="3" id="KW-1185">Reference proteome</keyword>
<feature type="compositionally biased region" description="Basic and acidic residues" evidence="1">
    <location>
        <begin position="551"/>
        <end position="567"/>
    </location>
</feature>
<protein>
    <submittedName>
        <fullName evidence="2">Uncharacterized protein</fullName>
    </submittedName>
</protein>
<evidence type="ECO:0000313" key="3">
    <source>
        <dbReference type="Proteomes" id="UP000237481"/>
    </source>
</evidence>
<name>A0A2S4KZM9_9HYPO</name>
<feature type="region of interest" description="Disordered" evidence="1">
    <location>
        <begin position="1"/>
        <end position="38"/>
    </location>
</feature>
<dbReference type="PANTHER" id="PTHR37157">
    <property type="entry name" value="PRION-LIKE-(Q/N-RICH) DOMAIN-BEARING PROTEIN 25"/>
    <property type="match status" value="1"/>
</dbReference>
<reference evidence="2 3" key="1">
    <citation type="submission" date="2018-01" db="EMBL/GenBank/DDBJ databases">
        <title>Harnessing the power of phylogenomics to disentangle the directionality and signatures of interkingdom host jumping in the parasitic fungal genus Tolypocladium.</title>
        <authorList>
            <person name="Quandt C.A."/>
            <person name="Patterson W."/>
            <person name="Spatafora J.W."/>
        </authorList>
    </citation>
    <scope>NUCLEOTIDE SEQUENCE [LARGE SCALE GENOMIC DNA]</scope>
    <source>
        <strain evidence="2 3">NRBC 100945</strain>
    </source>
</reference>
<comment type="caution">
    <text evidence="2">The sequence shown here is derived from an EMBL/GenBank/DDBJ whole genome shotgun (WGS) entry which is preliminary data.</text>
</comment>
<dbReference type="OrthoDB" id="7250310at2759"/>
<evidence type="ECO:0000256" key="1">
    <source>
        <dbReference type="SAM" id="MobiDB-lite"/>
    </source>
</evidence>
<dbReference type="PANTHER" id="PTHR37157:SF4">
    <property type="entry name" value="EB DOMAIN-CONTAINING PROTEIN"/>
    <property type="match status" value="1"/>
</dbReference>
<feature type="region of interest" description="Disordered" evidence="1">
    <location>
        <begin position="486"/>
        <end position="616"/>
    </location>
</feature>
<feature type="compositionally biased region" description="Basic and acidic residues" evidence="1">
    <location>
        <begin position="409"/>
        <end position="435"/>
    </location>
</feature>
<proteinExistence type="predicted"/>
<dbReference type="AlphaFoldDB" id="A0A2S4KZM9"/>
<feature type="region of interest" description="Disordered" evidence="1">
    <location>
        <begin position="395"/>
        <end position="466"/>
    </location>
</feature>
<gene>
    <name evidence="2" type="ORF">TPAR_04185</name>
</gene>